<sequence>MDYKELLEFNDYAMDLTIRMAHHTPLLKTIL</sequence>
<accession>A0A238GV02</accession>
<protein>
    <submittedName>
        <fullName evidence="1">Fic family protein</fullName>
    </submittedName>
</protein>
<evidence type="ECO:0000313" key="2">
    <source>
        <dbReference type="Proteomes" id="UP000198366"/>
    </source>
</evidence>
<proteinExistence type="predicted"/>
<reference evidence="1 2" key="1">
    <citation type="submission" date="2016-12" db="EMBL/GenBank/DDBJ databases">
        <authorList>
            <person name="Song W.-J."/>
            <person name="Kurnit D.M."/>
        </authorList>
    </citation>
    <scope>NUCLEOTIDE SEQUENCE [LARGE SCALE GENOMIC DNA]</scope>
    <source>
        <strain evidence="1">BCM-300</strain>
    </source>
</reference>
<dbReference type="EMBL" id="LT837687">
    <property type="protein sequence ID" value="SMA52729.1"/>
    <property type="molecule type" value="Genomic_DNA"/>
</dbReference>
<name>A0A238GV02_HELPX</name>
<evidence type="ECO:0000313" key="1">
    <source>
        <dbReference type="EMBL" id="SMA52729.1"/>
    </source>
</evidence>
<dbReference type="Proteomes" id="UP000198366">
    <property type="component" value="Chromosome I"/>
</dbReference>
<gene>
    <name evidence="1" type="ORF">BCM300_00739</name>
</gene>
<organism evidence="1 2">
    <name type="scientific">Helicobacter pylori</name>
    <name type="common">Campylobacter pylori</name>
    <dbReference type="NCBI Taxonomy" id="210"/>
    <lineage>
        <taxon>Bacteria</taxon>
        <taxon>Pseudomonadati</taxon>
        <taxon>Campylobacterota</taxon>
        <taxon>Epsilonproteobacteria</taxon>
        <taxon>Campylobacterales</taxon>
        <taxon>Helicobacteraceae</taxon>
        <taxon>Helicobacter</taxon>
    </lineage>
</organism>
<dbReference type="AlphaFoldDB" id="A0A238GV02"/>